<protein>
    <submittedName>
        <fullName evidence="2">Uncharacterized protein</fullName>
    </submittedName>
</protein>
<dbReference type="EMBL" id="JAKOGI010000734">
    <property type="protein sequence ID" value="KAJ8430980.1"/>
    <property type="molecule type" value="Genomic_DNA"/>
</dbReference>
<keyword evidence="1" id="KW-0732">Signal</keyword>
<evidence type="ECO:0000256" key="1">
    <source>
        <dbReference type="SAM" id="SignalP"/>
    </source>
</evidence>
<accession>A0A9Q1Q7F4</accession>
<sequence>MLVGWTCVRGGLIIRLLGISLVSSSPHSSFINTTSFSHIGYSSVHHSRGSGRESSIPIFLVSMAFPPIYNMREMADYMRGSFIWRWRSTSHPPDPLSEDFHILYPRFSLSEAEGAAADFELSEIVQATFYAMLLNEAVELGVVHDFTAESVKSSLIGLRRSTFEVWMDCVDHALRGA</sequence>
<organism evidence="2 3">
    <name type="scientific">Carnegiea gigantea</name>
    <dbReference type="NCBI Taxonomy" id="171969"/>
    <lineage>
        <taxon>Eukaryota</taxon>
        <taxon>Viridiplantae</taxon>
        <taxon>Streptophyta</taxon>
        <taxon>Embryophyta</taxon>
        <taxon>Tracheophyta</taxon>
        <taxon>Spermatophyta</taxon>
        <taxon>Magnoliopsida</taxon>
        <taxon>eudicotyledons</taxon>
        <taxon>Gunneridae</taxon>
        <taxon>Pentapetalae</taxon>
        <taxon>Caryophyllales</taxon>
        <taxon>Cactineae</taxon>
        <taxon>Cactaceae</taxon>
        <taxon>Cactoideae</taxon>
        <taxon>Echinocereeae</taxon>
        <taxon>Carnegiea</taxon>
    </lineage>
</organism>
<comment type="caution">
    <text evidence="2">The sequence shown here is derived from an EMBL/GenBank/DDBJ whole genome shotgun (WGS) entry which is preliminary data.</text>
</comment>
<gene>
    <name evidence="2" type="ORF">Cgig2_027693</name>
</gene>
<feature type="chain" id="PRO_5040297306" evidence="1">
    <location>
        <begin position="25"/>
        <end position="177"/>
    </location>
</feature>
<name>A0A9Q1Q7F4_9CARY</name>
<feature type="signal peptide" evidence="1">
    <location>
        <begin position="1"/>
        <end position="24"/>
    </location>
</feature>
<proteinExistence type="predicted"/>
<dbReference type="Proteomes" id="UP001153076">
    <property type="component" value="Unassembled WGS sequence"/>
</dbReference>
<evidence type="ECO:0000313" key="2">
    <source>
        <dbReference type="EMBL" id="KAJ8430980.1"/>
    </source>
</evidence>
<dbReference type="AlphaFoldDB" id="A0A9Q1Q7F4"/>
<reference evidence="2" key="1">
    <citation type="submission" date="2022-04" db="EMBL/GenBank/DDBJ databases">
        <title>Carnegiea gigantea Genome sequencing and assembly v2.</title>
        <authorList>
            <person name="Copetti D."/>
            <person name="Sanderson M.J."/>
            <person name="Burquez A."/>
            <person name="Wojciechowski M.F."/>
        </authorList>
    </citation>
    <scope>NUCLEOTIDE SEQUENCE</scope>
    <source>
        <strain evidence="2">SGP5-SGP5p</strain>
        <tissue evidence="2">Aerial part</tissue>
    </source>
</reference>
<keyword evidence="3" id="KW-1185">Reference proteome</keyword>
<evidence type="ECO:0000313" key="3">
    <source>
        <dbReference type="Proteomes" id="UP001153076"/>
    </source>
</evidence>